<organism evidence="1">
    <name type="scientific">Pseudomonas migulae</name>
    <dbReference type="NCBI Taxonomy" id="78543"/>
    <lineage>
        <taxon>Bacteria</taxon>
        <taxon>Pseudomonadati</taxon>
        <taxon>Pseudomonadota</taxon>
        <taxon>Gammaproteobacteria</taxon>
        <taxon>Pseudomonadales</taxon>
        <taxon>Pseudomonadaceae</taxon>
        <taxon>Pseudomonas</taxon>
    </lineage>
</organism>
<proteinExistence type="predicted"/>
<sequence>MLIASKSGCISVSKLVSETDNVWTLEVENSLHRVSKKDSRQRAFNAMSDALEWAGADQEMIDHFVALEAEKSAVSNQMLG</sequence>
<reference evidence="1" key="1">
    <citation type="journal article" date="2013" name="Plasmid">
        <title>Complete nucleotide sequence of the self-transmissible TOL plasmid pD2RT provides new insight into arrangement of toluene catabolic plasmids.</title>
        <authorList>
            <person name="Jutkina J."/>
            <person name="Hansen L.H."/>
            <person name="Li L."/>
            <person name="Heinaru E."/>
            <person name="Vedler E."/>
            <person name="Joesaar M."/>
            <person name="Heinaru A."/>
        </authorList>
    </citation>
    <scope>NUCLEOTIDE SEQUENCE</scope>
    <source>
        <strain evidence="1">D2RT</strain>
        <plasmid evidence="1">pD2RT</plasmid>
    </source>
</reference>
<geneLocation type="plasmid" evidence="1">
    <name>pD2RT</name>
</geneLocation>
<dbReference type="EMBL" id="JX891462">
    <property type="protein sequence ID" value="AGC70381.1"/>
    <property type="molecule type" value="Genomic_DNA"/>
</dbReference>
<dbReference type="RefSeq" id="WP_016355629.1">
    <property type="nucleotide sequence ID" value="NC_021250.1"/>
</dbReference>
<accession>R4IUP4</accession>
<name>R4IUP4_9PSED</name>
<protein>
    <submittedName>
        <fullName evidence="1">Uncharacterized protein</fullName>
    </submittedName>
</protein>
<keyword evidence="1" id="KW-0614">Plasmid</keyword>
<dbReference type="AlphaFoldDB" id="R4IUP4"/>
<gene>
    <name evidence="1" type="ORF">pD2RT_027</name>
</gene>
<evidence type="ECO:0000313" key="1">
    <source>
        <dbReference type="EMBL" id="AGC70381.1"/>
    </source>
</evidence>